<comment type="caution">
    <text evidence="6">The sequence shown here is derived from an EMBL/GenBank/DDBJ whole genome shotgun (WGS) entry which is preliminary data.</text>
</comment>
<feature type="compositionally biased region" description="Polar residues" evidence="4">
    <location>
        <begin position="267"/>
        <end position="288"/>
    </location>
</feature>
<evidence type="ECO:0000313" key="7">
    <source>
        <dbReference type="Proteomes" id="UP000593567"/>
    </source>
</evidence>
<evidence type="ECO:0000259" key="5">
    <source>
        <dbReference type="PROSITE" id="PS50089"/>
    </source>
</evidence>
<feature type="compositionally biased region" description="Low complexity" evidence="4">
    <location>
        <begin position="4505"/>
        <end position="4526"/>
    </location>
</feature>
<sequence length="5347" mass="607852">MADNQGSQCPDCKHPCAPEDEECEDCGFPFDRPKIRTQCPKCQDPRRKNKRGVYKKYCSSCKYKFEDDAYYPSTSPLSSEFTTTSSGSSSISSVCTTSAPTSLDSTQSLDGGPASLPGPLSLNEGSKKINLSKVPSVPESLGLSPHQRVPEGQELSPCPSTPESQGLSPHQSAPEGHRFLRPKVTRRVAKNQRVAESQSDLHSADQISSPLAASISHSPTVEIPVEDLNPESYPTGVVAQEKYPSIDNPPLCSPRFREGSDSEDSFDISQNAAQERSLLSEQGSSYTPTVHPVGDSDPLSGQSGVQSQNSRSISQHGSASFSTENQRNITHKILPKSPSSAAEYSKPIQFGVPSDIAPGSSASGSFDKFLSPVESQAVSNTSAAGNSRFGRRGRDASFSNFSMTEDGKPIAATRRAPAQSPALSPYVSAGVPTDVTPALSPNVSPAVSTDVLPYVSAGAPTDVTPVLSPYVSAGAPTDMTPPLSPYVSAGVPTDVTPALSTDMSPAVSLHVSPAPSTDVSSAVSTNVSHAQSPAVPLHVSPVPSLDAPPAASPAVTTSPGPPNTYGSSSIEYEDILKAWKMFLQLRGCIRNFPEPSNYMEDNHEEVEAEQLYTRLQGTINGLGSGSSVDPLTENEMLSYRLLTEFNDRYTGFIENLISSDDTSSYFDKYYIPLGVILAGYVLCMKWPFVLSSVDPGIVWKAGYHVDKTKFKDGILQYRYALFYKTRFPEVLAKNTTFRSLELTGTSQVVHDGVAIFQLREEQLDLMAELEDAIWILRPHWPDFLHFKGKDIEQLCSWILSMSEKQLTHISLYTGRESVIAECKGKVMQAIHGQLAGYIETHKDYDKWAKMVEVLASLVGLIHLIRIFGEKFSPTVTPKAMDEMITSTYKHVCELPQNEEDFTISELNTLCGSENWRRQGWKYWFGMFRPFMNVDPELPFLCLELLTPQELIEFLQSSSYSKPFDLESILNIVHGNIESSKTDQPEVCANVSKALLEHLKNNPRKDIDSRKRNVGEVAASGLGQTTRTLNLLSPETSPEELEAVMNMLQVYLLFLNDAVDCTSDDAEENIERYLNSLNSTMNNLSSAFSKHGRTTQDDANTLSCTELKVYSMEKLFELATDTPTRKGKVLDLLIKKFCSLLERRLDQVSEKFILKACCQEYLEHESMNKTVFERAAKSSYLLLKRECSELLQGTQTTNVGKLLNGALDQVRKVTDSPLKFVTLIIEMENFILIWNDMKLLSEENSSFLKGAVESLENLISSLQTGSATFSQFNLINDSKEKVLDLCDLSAGLREKKQILPIVLEKRQKEIDEHKKFTEHLRQLWGIVEDATAERDKRAVKSWLDRDSQKLSFAKEFQSGSLQCPTIEEEFQKLLVPYQTLKERQIFSSIFEGQLRTSKNKSLKRIAEMFAQCKEKFSSTVTKFEKGTMVVSELLELKSNSFNQNEAQLIEEVQQLIPAKTFKIRKHQIEMGMKAKIYQTCAEVMWKLKEHHKLTASFSDLDTIRKLEISSLELKNIDDNLLYKSRDLKFVDSDSQVACLEEYWQCKIPLIWVSKDVPKDDINRFASVLLNNAEDDKYVEKINCLVNALVGYAPLVYGLQETDCDQKTFFRLCKEVLVDQLGNRPDLAQDLREVGNSPEWIENALKSVSAKQETLVMERITRFNDHGRYEIGKVYTDRPEKSLDDVLKLSWIRSSNNNQLEHKDWTFSDLKELQSEVALMSSNLKDDSTEYIERFEALKDATENLGQAYLDLKKEGCMLFEDMFITINCPVEERVGIEVTLKALQTKKKVFGRSEENAKPVDVIKHCTDLLDFLKNCRTVWADSVRFYRRTYPELNYFNMGQLRTLRKELKEFEETGDKVYLKQSLPLLKLIGDLDSIDLKMFLKDSEAELKSFEEAEKKNQNRSSEQEADEKYEALDEEDKKHINYLMSEHIVSKELAMKAFPECHGERRQLYLTSKSHVHESNHQIRMVRDYRKWFKAEEKRRDKSKTEEKANSQLMHDMTLEKVIDEPAGSGKEIRSFKGDLDAIWKRFEEYSSQGTKELISVKHLAYLLKNISVHSRPTYAMQEAKDLERGVPQLIAVAKEKTYQTVVTIYSDMEANQTLSRNEVFICSDATQLKEVEIFLNRVLKLSRSFYCMVNCHLLDTETCQRIQARLTNREENDDPNYGLVFIYDDRHTECRIRSFFNRHLIKKYESNSIEDVQKYTRRILSSQVDASKTVDPEGSSVRLLRSAKAGMGKSLQKENLRQKMEAKFKPGESEDIIIPIHKHLSTDAIIERLNRKLENGYIKSKYSTIHIDIAHEVEEGVDEFLFNLLILRSIQHSDGTVWQTQYNHYYIIECMPRVIRSEKGTRSVHEVLDLLPTTHCYSPLQIQEMYKRNSPLPDDTGVDKNRLMCAQWQKVLIYLECAERQRNLKESGPASSSNFKDLYSQKMPLRQLVDLPIKLLDDIHNHSYTQLKDKISSAKEALELLVKACGLADPSWRDLSHYVDFLYHHLQKVEENGFCSAGSVGTFPGFREFVIRFIFNMAQDFASRSLRVDEETPGETHDEVIPSEFSLKREWEKTNYPYLFINKDGQSFTSLGFYVEPNEKDKLSWDAVDERTGVILDSNCMSMSLKNDLEKNGINLSESFSSYGKEEQLRKLRAVMTVYSETHDPDGTYVVTIDNARKILAIYQRIQVGIPVIIMGETGCGKTMLIDFMSKLQLPRDWPLDTMVKVKVHGGTTEDDIEKEVRKAEQLAKDNYNKAEKYTKDHSLKEPLKVDTILFLDEANTTPAIGLVKEILCDGRCKGEPIEKSFGLKIIAACNPYRRHSDSMIEKLKKAGLGYYVEKDDEAKDRLRAIPMRNLVYRVQPLPKSLLPHVWNFGSLNSTSKPPDTEQTEAEDVGDNENSDNETEYIMSMVTIFRNAESNVSGVDLAYHTGHFARLATASQDFMRQRADECSFVSLRDVQRLLDLSSWFYGKRDLLFNEIDELEKQLHDGDLMPSKTENDVARSIVLALAVCYLARLEEKTRQEFAAHVADRLEDLWSLSHMKGETPPSESADKFMFRQHALCEIVFTKAILKHRNYKGIADNKALRENIYMMIVCIENKLPLFVIGKPGSSKSLAKAMVSDSMKGKSSYDSLFRELKEIYMDSFQCSRHATAENVENAFEQSADVQIRQEKHKSFVSVIVLEEIGLAEDSEKMPLKALHSLLEEGSYGKDKKSKVKLAFIGISNWALDPAKMNRGIFVQRDTPDETELLQIANTIIKGSTKKVKKFMGALTKGYRDIYKKEKPLLKKTKEFYGLRDFYSLNKMVGFGQFQEVGFHQVQYSIRRNFGGFNWHRFDPMKTFDIKGIRDIHTTDMPPSTFSGVIKSSLEGQYNPPETESRYLLIMTEGLGVLDFILDTFSKNKNQKLVVIFGSRFRDDVSYTKICHDINKIKTCMSNGTPVVLLNREELYESLYDALNQYFIPVKEQKFVNIGLGFKKVLTKVHKDFRLIVVADKDKVDNEYPIPLINRLEKHYLSALSLLSEEQCAVVEKLKKWAARFKSTTNQSESSEIERIFIGYCEEMLAVIVLQTTDETQSFNEREVLKRSQKKMLQCATGEAIARLDKAEFSETEVKKLTKIYTEQQHHELLVDYLDNEWDRTREPSTLIQVTTFATQMSQQDIQQIEKHMTQTKHVYIKDYFLTSFVKEEDFVASISSFYKDDSAVGEKVLIIQCEGADKNDELLDSVRYIIQEKSSAQPKVPTCTVLLLSFPRGQVFRGYQGSRWHCVHIDDPRMPEEGTMLPPLHKCMALSPSDLVDKTYRCRYKDSDERVDIWEFICGCLPLALSLVTEDQPNDRKEALQKLMNGKNEFSKHFLDILESLLTDEESKQWVRDKAANLSRLKETETLRQSMADSLREILAPPIAAIISFIDVRSNLNTLLEPEGVLTDIWLRIFKSSIKAIKQQNSFVIPTSGTKNFESLYPFSWLVKGTIDTIIESTKQHMNADPDDIKTKFHSKHYLGEIVMDSQYDTSSSIILEAYLHDFVSMSHHYTTLSEHKIVGKAIFHYIQRSCVSAPHLVHIHICYERLLPTFKKLSVVLGYLFDSEAERLSFHSKVKSQLDDPDYKDTSCDLIALHTLFGMLKEQSNEIDYIQSSSHKWVQSVNKCKQIVGKVLEASTDPHSDDTDSSECRNKWLHLLTKQAYIENVIVPTKKEDVYELCHIRDFSRELTEVEEDGWQTVDAYRKIVKFLSGTIIEGFQPLLDEDECPKCTKELTFPVLLECSHALCYECFSKLGSDRTCSVSDCSEEITAIRDYDAHENSKEKVAKFRSLRRRLSRFFMNFMADIVYEEGLEPEEEILEELINDVIMSKHSSASSREENLFNSEIAVEPTPTVRSFLLRHIRQSKHAKLAAELIGDKLLSSSPDTETLTVLMSLFEIHGCDSVDDLTGNLLECTEAFNKAQTVNSLKQIEKLLAARQVVSRKGIWYAKSIETNLQFLIPDKLQAKMKSWSVPKVYSLVGKNEAEFKELLKEMDDLMKRKVPPSNTPTTPASASAADGGSSTPVGGDNALSGSSGDDIMADFRRDLSTLVKKCVSDGMLLYILYETTMKGTKLHNLDLLKETISTSQSALCRIAVAIIDGVFLKGTKTCRDELLMMLVLHLVTCLNSTPSGNSPDTSKSILYPLAIILDNIDQVKGCLLPAMCTLPAVASPTASTPASHSATTKQTTPPKQEKSYGHTLGEACTTGGATKLRKLSSLSCAVLRCLTHLSLYAAALLDEAKVREIIQPPLANNKAVKTFFSEHIYKDLHTISECCGESEDDCIFLLYDVVAAMSKIFGEPYSKDLTNEKNRTEWERVAYVNFIKPVFYKRNDKQQDLSAWKLRSGIKVTDILNEPSTSSGVLEYPEIWRYRRPLTLESLRNRIEFDSTVQAQCVSLKSLLDNYETLRLVHHLPHIIKLVFALRDTLNGKSENYSRAEAKKLKVSQMSEYRTLKLYFDSFIKCWNETRCMNHEARKKLSNDNMLIEFLVDPHEREKQISYLLINDLVEAHNEVKSISVSTEHCGSIQLADVSELSLVNIRSEADLLNLISSYDGGYGDYNWREINAQVIAKYLSNKPEIEFTVDQLPFYHFPEDSDLYNRLRSVEYTQELLTENMQDYMSKQLERNVVNHKVDNRLQTLTSYIKELTIVINFISVLPSFDEDEVLSDYICKMLGKESSNPLTNDIHLKHVRHVWLLVKYEQAHQIMTNKQGNRLPFSVPFSYLSYIFCISQKPFDEVNLKPTSKPPTSSIDGSTSLHGFKTKVFLYILLEFIFLRLNRVTVKELGMPSDDSLHAALTTYLNTEYKGDRRQADRQRLLSNLPELSSDVKVEHATAVWCYTWKRFTGY</sequence>
<keyword evidence="7" id="KW-1185">Reference proteome</keyword>
<dbReference type="InterPro" id="IPR001841">
    <property type="entry name" value="Znf_RING"/>
</dbReference>
<keyword evidence="1 3" id="KW-0479">Metal-binding</keyword>
<accession>A0A7J7IVM7</accession>
<dbReference type="EMBL" id="VXIV02003349">
    <property type="protein sequence ID" value="KAF6017959.1"/>
    <property type="molecule type" value="Genomic_DNA"/>
</dbReference>
<evidence type="ECO:0000256" key="3">
    <source>
        <dbReference type="PROSITE-ProRule" id="PRU00175"/>
    </source>
</evidence>
<feature type="region of interest" description="Disordered" evidence="4">
    <location>
        <begin position="378"/>
        <end position="407"/>
    </location>
</feature>
<feature type="region of interest" description="Disordered" evidence="4">
    <location>
        <begin position="534"/>
        <end position="566"/>
    </location>
</feature>
<dbReference type="PANTHER" id="PTHR22605">
    <property type="entry name" value="RZ-TYPE DOMAIN-CONTAINING PROTEIN"/>
    <property type="match status" value="1"/>
</dbReference>
<evidence type="ECO:0000256" key="2">
    <source>
        <dbReference type="ARBA" id="ARBA00022833"/>
    </source>
</evidence>
<dbReference type="Gene3D" id="3.40.50.300">
    <property type="entry name" value="P-loop containing nucleotide triphosphate hydrolases"/>
    <property type="match status" value="2"/>
</dbReference>
<dbReference type="SUPFAM" id="SSF57850">
    <property type="entry name" value="RING/U-box"/>
    <property type="match status" value="1"/>
</dbReference>
<dbReference type="InterPro" id="IPR031248">
    <property type="entry name" value="RNF213"/>
</dbReference>
<dbReference type="SMART" id="SM00382">
    <property type="entry name" value="AAA"/>
    <property type="match status" value="2"/>
</dbReference>
<feature type="region of interest" description="Disordered" evidence="4">
    <location>
        <begin position="4676"/>
        <end position="4699"/>
    </location>
</feature>
<feature type="region of interest" description="Disordered" evidence="4">
    <location>
        <begin position="4502"/>
        <end position="4535"/>
    </location>
</feature>
<name>A0A7J7IVM7_BUGNE</name>
<feature type="region of interest" description="Disordered" evidence="4">
    <location>
        <begin position="74"/>
        <end position="327"/>
    </location>
</feature>
<evidence type="ECO:0000313" key="6">
    <source>
        <dbReference type="EMBL" id="KAF6017959.1"/>
    </source>
</evidence>
<reference evidence="6" key="1">
    <citation type="submission" date="2020-06" db="EMBL/GenBank/DDBJ databases">
        <title>Draft genome of Bugula neritina, a colonial animal packing powerful symbionts and potential medicines.</title>
        <authorList>
            <person name="Rayko M."/>
        </authorList>
    </citation>
    <scope>NUCLEOTIDE SEQUENCE [LARGE SCALE GENOMIC DNA]</scope>
    <source>
        <strain evidence="6">Kwan_BN1</strain>
    </source>
</reference>
<dbReference type="InterPro" id="IPR027417">
    <property type="entry name" value="P-loop_NTPase"/>
</dbReference>
<dbReference type="GO" id="GO:0004842">
    <property type="term" value="F:ubiquitin-protein transferase activity"/>
    <property type="evidence" value="ECO:0007669"/>
    <property type="project" value="InterPro"/>
</dbReference>
<feature type="compositionally biased region" description="Polar residues" evidence="4">
    <location>
        <begin position="194"/>
        <end position="219"/>
    </location>
</feature>
<dbReference type="PROSITE" id="PS50089">
    <property type="entry name" value="ZF_RING_2"/>
    <property type="match status" value="1"/>
</dbReference>
<feature type="compositionally biased region" description="Polar residues" evidence="4">
    <location>
        <begin position="299"/>
        <end position="327"/>
    </location>
</feature>
<dbReference type="InterPro" id="IPR013083">
    <property type="entry name" value="Znf_RING/FYVE/PHD"/>
</dbReference>
<feature type="compositionally biased region" description="Low complexity" evidence="4">
    <location>
        <begin position="539"/>
        <end position="558"/>
    </location>
</feature>
<keyword evidence="1 3" id="KW-0863">Zinc-finger</keyword>
<feature type="compositionally biased region" description="Polar residues" evidence="4">
    <location>
        <begin position="161"/>
        <end position="171"/>
    </location>
</feature>
<feature type="domain" description="RING-type" evidence="5">
    <location>
        <begin position="4230"/>
        <end position="4263"/>
    </location>
</feature>
<evidence type="ECO:0000256" key="1">
    <source>
        <dbReference type="ARBA" id="ARBA00022771"/>
    </source>
</evidence>
<dbReference type="Gene3D" id="3.30.40.10">
    <property type="entry name" value="Zinc/RING finger domain, C3HC4 (zinc finger)"/>
    <property type="match status" value="1"/>
</dbReference>
<feature type="compositionally biased region" description="Low complexity" evidence="4">
    <location>
        <begin position="78"/>
        <end position="98"/>
    </location>
</feature>
<dbReference type="InterPro" id="IPR003593">
    <property type="entry name" value="AAA+_ATPase"/>
</dbReference>
<dbReference type="GO" id="GO:0008270">
    <property type="term" value="F:zinc ion binding"/>
    <property type="evidence" value="ECO:0007669"/>
    <property type="project" value="UniProtKB-KW"/>
</dbReference>
<feature type="compositionally biased region" description="Basic residues" evidence="4">
    <location>
        <begin position="179"/>
        <end position="190"/>
    </location>
</feature>
<dbReference type="OrthoDB" id="2423195at2759"/>
<dbReference type="SUPFAM" id="SSF52540">
    <property type="entry name" value="P-loop containing nucleoside triphosphate hydrolases"/>
    <property type="match status" value="2"/>
</dbReference>
<feature type="region of interest" description="Disordered" evidence="4">
    <location>
        <begin position="1893"/>
        <end position="1913"/>
    </location>
</feature>
<dbReference type="CDD" id="cd16449">
    <property type="entry name" value="RING-HC"/>
    <property type="match status" value="1"/>
</dbReference>
<organism evidence="6 7">
    <name type="scientific">Bugula neritina</name>
    <name type="common">Brown bryozoan</name>
    <name type="synonym">Sertularia neritina</name>
    <dbReference type="NCBI Taxonomy" id="10212"/>
    <lineage>
        <taxon>Eukaryota</taxon>
        <taxon>Metazoa</taxon>
        <taxon>Spiralia</taxon>
        <taxon>Lophotrochozoa</taxon>
        <taxon>Bryozoa</taxon>
        <taxon>Gymnolaemata</taxon>
        <taxon>Cheilostomatida</taxon>
        <taxon>Flustrina</taxon>
        <taxon>Buguloidea</taxon>
        <taxon>Bugulidae</taxon>
        <taxon>Bugula</taxon>
    </lineage>
</organism>
<gene>
    <name evidence="6" type="ORF">EB796_023719</name>
</gene>
<dbReference type="Proteomes" id="UP000593567">
    <property type="component" value="Unassembled WGS sequence"/>
</dbReference>
<proteinExistence type="predicted"/>
<feature type="compositionally biased region" description="Polar residues" evidence="4">
    <location>
        <begin position="99"/>
        <end position="109"/>
    </location>
</feature>
<feature type="compositionally biased region" description="Acidic residues" evidence="4">
    <location>
        <begin position="2874"/>
        <end position="2888"/>
    </location>
</feature>
<keyword evidence="2" id="KW-0862">Zinc</keyword>
<feature type="compositionally biased region" description="Low complexity" evidence="4">
    <location>
        <begin position="4676"/>
        <end position="4692"/>
    </location>
</feature>
<dbReference type="GO" id="GO:0016887">
    <property type="term" value="F:ATP hydrolysis activity"/>
    <property type="evidence" value="ECO:0007669"/>
    <property type="project" value="InterPro"/>
</dbReference>
<protein>
    <submittedName>
        <fullName evidence="6">RNF213</fullName>
    </submittedName>
</protein>
<dbReference type="PANTHER" id="PTHR22605:SF16">
    <property type="entry name" value="E3 UBIQUITIN-PROTEIN LIGASE RNF213"/>
    <property type="match status" value="1"/>
</dbReference>
<evidence type="ECO:0000256" key="4">
    <source>
        <dbReference type="SAM" id="MobiDB-lite"/>
    </source>
</evidence>
<feature type="region of interest" description="Disordered" evidence="4">
    <location>
        <begin position="2865"/>
        <end position="2888"/>
    </location>
</feature>